<feature type="region of interest" description="Disordered" evidence="1">
    <location>
        <begin position="367"/>
        <end position="406"/>
    </location>
</feature>
<feature type="compositionally biased region" description="Basic and acidic residues" evidence="1">
    <location>
        <begin position="85"/>
        <end position="120"/>
    </location>
</feature>
<proteinExistence type="predicted"/>
<protein>
    <submittedName>
        <fullName evidence="2">Uncharacterized protein</fullName>
    </submittedName>
</protein>
<feature type="compositionally biased region" description="Basic and acidic residues" evidence="1">
    <location>
        <begin position="434"/>
        <end position="447"/>
    </location>
</feature>
<keyword evidence="3" id="KW-1185">Reference proteome</keyword>
<feature type="region of interest" description="Disordered" evidence="1">
    <location>
        <begin position="659"/>
        <end position="741"/>
    </location>
</feature>
<accession>A0AAE0J4Q1</accession>
<feature type="region of interest" description="Disordered" evidence="1">
    <location>
        <begin position="419"/>
        <end position="574"/>
    </location>
</feature>
<feature type="compositionally biased region" description="Basic and acidic residues" evidence="1">
    <location>
        <begin position="10"/>
        <end position="35"/>
    </location>
</feature>
<feature type="compositionally biased region" description="Basic residues" evidence="1">
    <location>
        <begin position="279"/>
        <end position="289"/>
    </location>
</feature>
<organism evidence="2 3">
    <name type="scientific">Cercophora scortea</name>
    <dbReference type="NCBI Taxonomy" id="314031"/>
    <lineage>
        <taxon>Eukaryota</taxon>
        <taxon>Fungi</taxon>
        <taxon>Dikarya</taxon>
        <taxon>Ascomycota</taxon>
        <taxon>Pezizomycotina</taxon>
        <taxon>Sordariomycetes</taxon>
        <taxon>Sordariomycetidae</taxon>
        <taxon>Sordariales</taxon>
        <taxon>Lasiosphaeriaceae</taxon>
        <taxon>Cercophora</taxon>
    </lineage>
</organism>
<reference evidence="2" key="2">
    <citation type="submission" date="2023-06" db="EMBL/GenBank/DDBJ databases">
        <authorList>
            <consortium name="Lawrence Berkeley National Laboratory"/>
            <person name="Haridas S."/>
            <person name="Hensen N."/>
            <person name="Bonometti L."/>
            <person name="Westerberg I."/>
            <person name="Brannstrom I.O."/>
            <person name="Guillou S."/>
            <person name="Cros-Aarteil S."/>
            <person name="Calhoun S."/>
            <person name="Kuo A."/>
            <person name="Mondo S."/>
            <person name="Pangilinan J."/>
            <person name="Riley R."/>
            <person name="Labutti K."/>
            <person name="Andreopoulos B."/>
            <person name="Lipzen A."/>
            <person name="Chen C."/>
            <person name="Yanf M."/>
            <person name="Daum C."/>
            <person name="Ng V."/>
            <person name="Clum A."/>
            <person name="Steindorff A."/>
            <person name="Ohm R."/>
            <person name="Martin F."/>
            <person name="Silar P."/>
            <person name="Natvig D."/>
            <person name="Lalanne C."/>
            <person name="Gautier V."/>
            <person name="Ament-Velasquez S.L."/>
            <person name="Kruys A."/>
            <person name="Hutchinson M.I."/>
            <person name="Powell A.J."/>
            <person name="Barry K."/>
            <person name="Miller A.N."/>
            <person name="Grigoriev I.V."/>
            <person name="Debuchy R."/>
            <person name="Gladieux P."/>
            <person name="Thoren M.H."/>
            <person name="Johannesson H."/>
        </authorList>
    </citation>
    <scope>NUCLEOTIDE SEQUENCE</scope>
    <source>
        <strain evidence="2">SMH4131-1</strain>
    </source>
</reference>
<feature type="region of interest" description="Disordered" evidence="1">
    <location>
        <begin position="1"/>
        <end position="143"/>
    </location>
</feature>
<feature type="compositionally biased region" description="Basic and acidic residues" evidence="1">
    <location>
        <begin position="479"/>
        <end position="553"/>
    </location>
</feature>
<dbReference type="AlphaFoldDB" id="A0AAE0J4Q1"/>
<evidence type="ECO:0000313" key="2">
    <source>
        <dbReference type="EMBL" id="KAK3336520.1"/>
    </source>
</evidence>
<dbReference type="Proteomes" id="UP001286456">
    <property type="component" value="Unassembled WGS sequence"/>
</dbReference>
<feature type="compositionally biased region" description="Basic and acidic residues" evidence="1">
    <location>
        <begin position="45"/>
        <end position="64"/>
    </location>
</feature>
<evidence type="ECO:0000256" key="1">
    <source>
        <dbReference type="SAM" id="MobiDB-lite"/>
    </source>
</evidence>
<feature type="compositionally biased region" description="Basic and acidic residues" evidence="1">
    <location>
        <begin position="674"/>
        <end position="685"/>
    </location>
</feature>
<dbReference type="EMBL" id="JAUEPO010000001">
    <property type="protein sequence ID" value="KAK3336520.1"/>
    <property type="molecule type" value="Genomic_DNA"/>
</dbReference>
<feature type="region of interest" description="Disordered" evidence="1">
    <location>
        <begin position="262"/>
        <end position="296"/>
    </location>
</feature>
<sequence length="741" mass="82604">MASYDGYEAPSRERSARRYYREERREDPRIVDPRDNYLTVQSHDLVPRPRQDSDLSVESIRRDFPPPGYGGADDIRRSRSAGAGYRDDYDDRRSYHGRDRDYDRDYDRDHDRDYDRDHDRRTHKKGSSSYYEEEEKKKARMLSKQEQIIAAITGAALAIGGKELYDRREASQHGKHEVDRNVLTSAALGAAGALAGYQGTELYNKHKEKEEKKSLYVVHKGRDGRVSEYYSEDEESVKDKKSHNNFLEKALAAAGLGGAVKALTGGSSHKDDRSDTRSRRGSRSSSRSRGRGDGANKIQKAAMASLIAGATEAFRVSKEPGSWKGEKAKRIITAAATAATIDAAQNPDKAGSKMGLAESVIGGLLGNRMLNGSKKDIEEDEKTGRSRSRSRARSSSKGRSGGGTGLAALATAGLATLGAKKLVDHRSRSRSRRRSVDSRDSRDASPEKRHRSRSRSVVDSARRGLAKIGLGNGPDDDDRDRRDRKRDDYDDSPRRHGRHDDSDYSDREKDRSSRRGGGRDDYDDDRSYRGGARERSRSRQRSDRGTVTKRRDGSASSSDLGDSDEDEKRAKKMRGKQILTTGLAAVATIHAAHNVYQSVEKRKKRQKAVNDGTMSTEDAKKLRKRALWQDAASVGIAALGIKGAISELKEVRETTHEMHEWQEKRAERHKRRLERLQRLKNRGGDSDSDSDGGGGGHRRWTDNSSRAAPPRAAYDDGPRYVDGNPYAALPPPPAGYSSDRR</sequence>
<evidence type="ECO:0000313" key="3">
    <source>
        <dbReference type="Proteomes" id="UP001286456"/>
    </source>
</evidence>
<reference evidence="2" key="1">
    <citation type="journal article" date="2023" name="Mol. Phylogenet. Evol.">
        <title>Genome-scale phylogeny and comparative genomics of the fungal order Sordariales.</title>
        <authorList>
            <person name="Hensen N."/>
            <person name="Bonometti L."/>
            <person name="Westerberg I."/>
            <person name="Brannstrom I.O."/>
            <person name="Guillou S."/>
            <person name="Cros-Aarteil S."/>
            <person name="Calhoun S."/>
            <person name="Haridas S."/>
            <person name="Kuo A."/>
            <person name="Mondo S."/>
            <person name="Pangilinan J."/>
            <person name="Riley R."/>
            <person name="LaButti K."/>
            <person name="Andreopoulos B."/>
            <person name="Lipzen A."/>
            <person name="Chen C."/>
            <person name="Yan M."/>
            <person name="Daum C."/>
            <person name="Ng V."/>
            <person name="Clum A."/>
            <person name="Steindorff A."/>
            <person name="Ohm R.A."/>
            <person name="Martin F."/>
            <person name="Silar P."/>
            <person name="Natvig D.O."/>
            <person name="Lalanne C."/>
            <person name="Gautier V."/>
            <person name="Ament-Velasquez S.L."/>
            <person name="Kruys A."/>
            <person name="Hutchinson M.I."/>
            <person name="Powell A.J."/>
            <person name="Barry K."/>
            <person name="Miller A.N."/>
            <person name="Grigoriev I.V."/>
            <person name="Debuchy R."/>
            <person name="Gladieux P."/>
            <person name="Hiltunen Thoren M."/>
            <person name="Johannesson H."/>
        </authorList>
    </citation>
    <scope>NUCLEOTIDE SEQUENCE</scope>
    <source>
        <strain evidence="2">SMH4131-1</strain>
    </source>
</reference>
<feature type="compositionally biased region" description="Basic residues" evidence="1">
    <location>
        <begin position="385"/>
        <end position="396"/>
    </location>
</feature>
<gene>
    <name evidence="2" type="ORF">B0T19DRAFT_41502</name>
</gene>
<name>A0AAE0J4Q1_9PEZI</name>
<comment type="caution">
    <text evidence="2">The sequence shown here is derived from an EMBL/GenBank/DDBJ whole genome shotgun (WGS) entry which is preliminary data.</text>
</comment>
<feature type="compositionally biased region" description="Basic and acidic residues" evidence="1">
    <location>
        <begin position="268"/>
        <end position="278"/>
    </location>
</feature>